<feature type="active site" evidence="10">
    <location>
        <position position="96"/>
    </location>
</feature>
<dbReference type="PIRSF" id="PIRSF037215">
    <property type="entry name" value="Peptidase_M20B"/>
    <property type="match status" value="1"/>
</dbReference>
<evidence type="ECO:0000256" key="10">
    <source>
        <dbReference type="PIRSR" id="PIRSR037215-1"/>
    </source>
</evidence>
<keyword evidence="3" id="KW-0031">Aminopeptidase</keyword>
<dbReference type="PROSITE" id="PS00758">
    <property type="entry name" value="ARGE_DAPE_CPG2_1"/>
    <property type="match status" value="1"/>
</dbReference>
<dbReference type="PANTHER" id="PTHR42994:SF1">
    <property type="entry name" value="PEPTIDASE T"/>
    <property type="match status" value="1"/>
</dbReference>
<dbReference type="PANTHER" id="PTHR42994">
    <property type="entry name" value="PEPTIDASE T"/>
    <property type="match status" value="1"/>
</dbReference>
<dbReference type="NCBIfam" id="TIGR01882">
    <property type="entry name" value="peptidase-T"/>
    <property type="match status" value="1"/>
</dbReference>
<dbReference type="SUPFAM" id="SSF53187">
    <property type="entry name" value="Zn-dependent exopeptidases"/>
    <property type="match status" value="1"/>
</dbReference>
<proteinExistence type="inferred from homology"/>
<dbReference type="GO" id="GO:0006508">
    <property type="term" value="P:proteolysis"/>
    <property type="evidence" value="ECO:0007669"/>
    <property type="project" value="UniProtKB-UniRule"/>
</dbReference>
<evidence type="ECO:0000313" key="14">
    <source>
        <dbReference type="Proteomes" id="UP001055025"/>
    </source>
</evidence>
<evidence type="ECO:0000256" key="1">
    <source>
        <dbReference type="ARBA" id="ARBA00000870"/>
    </source>
</evidence>
<dbReference type="SUPFAM" id="SSF55031">
    <property type="entry name" value="Bacterial exopeptidase dimerisation domain"/>
    <property type="match status" value="1"/>
</dbReference>
<evidence type="ECO:0000256" key="4">
    <source>
        <dbReference type="ARBA" id="ARBA00022670"/>
    </source>
</evidence>
<dbReference type="GO" id="GO:0045148">
    <property type="term" value="F:tripeptide aminopeptidase activity"/>
    <property type="evidence" value="ECO:0007669"/>
    <property type="project" value="UniProtKB-UniRule"/>
</dbReference>
<comment type="caution">
    <text evidence="13">The sequence shown here is derived from an EMBL/GenBank/DDBJ whole genome shotgun (WGS) entry which is preliminary data.</text>
</comment>
<evidence type="ECO:0000256" key="5">
    <source>
        <dbReference type="ARBA" id="ARBA00022723"/>
    </source>
</evidence>
<keyword evidence="7 11" id="KW-0862">Zinc</keyword>
<dbReference type="InterPro" id="IPR001261">
    <property type="entry name" value="ArgE/DapE_CS"/>
</dbReference>
<evidence type="ECO:0000313" key="13">
    <source>
        <dbReference type="EMBL" id="GJM54940.1"/>
    </source>
</evidence>
<evidence type="ECO:0000256" key="9">
    <source>
        <dbReference type="NCBIfam" id="TIGR01882"/>
    </source>
</evidence>
<comment type="cofactor">
    <cofactor evidence="11">
        <name>Zn(2+)</name>
        <dbReference type="ChEBI" id="CHEBI:29105"/>
    </cofactor>
    <text evidence="11">Binds 2 Zn(2+) ions per subunit.</text>
</comment>
<keyword evidence="5 11" id="KW-0479">Metal-binding</keyword>
<dbReference type="NCBIfam" id="NF009920">
    <property type="entry name" value="PRK13381.1"/>
    <property type="match status" value="1"/>
</dbReference>
<keyword evidence="6" id="KW-0378">Hydrolase</keyword>
<dbReference type="InterPro" id="IPR010161">
    <property type="entry name" value="Peptidase_M20B"/>
</dbReference>
<feature type="binding site" evidence="11">
    <location>
        <position position="154"/>
    </location>
    <ligand>
        <name>Zn(2+)</name>
        <dbReference type="ChEBI" id="CHEBI:29105"/>
        <label>2</label>
    </ligand>
</feature>
<feature type="domain" description="Peptidase M20 dimerisation" evidence="12">
    <location>
        <begin position="223"/>
        <end position="316"/>
    </location>
</feature>
<keyword evidence="14" id="KW-1185">Reference proteome</keyword>
<gene>
    <name evidence="13" type="primary">pepT_1</name>
    <name evidence="13" type="ORF">ATOP_05950</name>
</gene>
<comment type="similarity">
    <text evidence="2">Belongs to the peptidase M20B family.</text>
</comment>
<dbReference type="NCBIfam" id="NF003976">
    <property type="entry name" value="PRK05469.1"/>
    <property type="match status" value="1"/>
</dbReference>
<dbReference type="EC" id="3.4.11.4" evidence="9"/>
<feature type="binding site" evidence="11">
    <location>
        <position position="189"/>
    </location>
    <ligand>
        <name>Zn(2+)</name>
        <dbReference type="ChEBI" id="CHEBI:29105"/>
        <label>2</label>
    </ligand>
</feature>
<reference evidence="13" key="1">
    <citation type="journal article" date="2022" name="Int. J. Syst. Evol. Microbiol.">
        <title>Granulimonas faecalis gen. nov., sp. nov., and Leptogranulimonas caecicola gen. nov., sp. nov., novel lactate-producing Atopobiaceae bacteria isolated from mouse intestines, and an emended description of the family Atopobiaceae.</title>
        <authorList>
            <person name="Morinaga K."/>
            <person name="Kusada H."/>
            <person name="Sakamoto S."/>
            <person name="Murakami T."/>
            <person name="Toyoda A."/>
            <person name="Mori H."/>
            <person name="Meng X.Y."/>
            <person name="Takashino M."/>
            <person name="Murotomi K."/>
            <person name="Tamaki H."/>
        </authorList>
    </citation>
    <scope>NUCLEOTIDE SEQUENCE</scope>
    <source>
        <strain evidence="13">OPF53</strain>
    </source>
</reference>
<evidence type="ECO:0000256" key="8">
    <source>
        <dbReference type="ARBA" id="ARBA00023049"/>
    </source>
</evidence>
<evidence type="ECO:0000259" key="12">
    <source>
        <dbReference type="Pfam" id="PF07687"/>
    </source>
</evidence>
<sequence length="419" mass="44249">MKALDAETVMASPDTSDVLRRFLRYVQVDSPSDPDHEERVPSDPSEHAMAALLADELRALGADDVTVDDHAYVTARVPASPGAADRQTLGFVAHIDTAHDAPNRGVRPQVVTYEGGDLVISDNVSVTPAAVPDLPSLAGQAVVTSDGTTLLSADDKAGVAEVMALVARLLADPSLPHPPLAVAFVPDEEIGHGAALLDLDAFGAAYAYTVDGEALGELNYECFSAASVEAVFTGEGVHPGDAKDRMVNAIRLFEEFDAMLPAAGRPEHTAGYEGYFHCHGVSGTVDECRASYLVRDFDAASFEGRLDLMAAAAAYVGRLHGEGRVRLTVRREYRNMAERLDGAEFLVDRAKAAMEACDVTPVCVPARGGTDGAQLTFRGLPCPNLATGGRLAHSVREFVPVPALEATVDILQALVASFA</sequence>
<dbReference type="AlphaFoldDB" id="A0AAV5B2C8"/>
<evidence type="ECO:0000256" key="6">
    <source>
        <dbReference type="ARBA" id="ARBA00022801"/>
    </source>
</evidence>
<accession>A0AAV5B2C8</accession>
<dbReference type="PROSITE" id="PS00759">
    <property type="entry name" value="ARGE_DAPE_CPG2_2"/>
    <property type="match status" value="1"/>
</dbReference>
<dbReference type="GO" id="GO:0008237">
    <property type="term" value="F:metallopeptidase activity"/>
    <property type="evidence" value="ECO:0007669"/>
    <property type="project" value="UniProtKB-KW"/>
</dbReference>
<dbReference type="Proteomes" id="UP001055025">
    <property type="component" value="Unassembled WGS sequence"/>
</dbReference>
<evidence type="ECO:0000256" key="11">
    <source>
        <dbReference type="PIRSR" id="PIRSR037215-2"/>
    </source>
</evidence>
<feature type="active site" description="Proton acceptor" evidence="10">
    <location>
        <position position="188"/>
    </location>
</feature>
<evidence type="ECO:0000256" key="3">
    <source>
        <dbReference type="ARBA" id="ARBA00022438"/>
    </source>
</evidence>
<feature type="binding site" evidence="11">
    <location>
        <position position="211"/>
    </location>
    <ligand>
        <name>Zn(2+)</name>
        <dbReference type="ChEBI" id="CHEBI:29105"/>
        <label>1</label>
    </ligand>
</feature>
<dbReference type="Gene3D" id="3.30.70.360">
    <property type="match status" value="1"/>
</dbReference>
<organism evidence="13 14">
    <name type="scientific">Granulimonas faecalis</name>
    <dbReference type="NCBI Taxonomy" id="2894155"/>
    <lineage>
        <taxon>Bacteria</taxon>
        <taxon>Bacillati</taxon>
        <taxon>Actinomycetota</taxon>
        <taxon>Coriobacteriia</taxon>
        <taxon>Coriobacteriales</taxon>
        <taxon>Kribbibacteriaceae</taxon>
        <taxon>Granulimonas</taxon>
    </lineage>
</organism>
<keyword evidence="8" id="KW-0482">Metalloprotease</keyword>
<keyword evidence="4" id="KW-0645">Protease</keyword>
<dbReference type="RefSeq" id="WP_265590623.1">
    <property type="nucleotide sequence ID" value="NZ_BQKC01000001.1"/>
</dbReference>
<dbReference type="InterPro" id="IPR011650">
    <property type="entry name" value="Peptidase_M20_dimer"/>
</dbReference>
<evidence type="ECO:0000256" key="2">
    <source>
        <dbReference type="ARBA" id="ARBA00009692"/>
    </source>
</evidence>
<dbReference type="Pfam" id="PF01546">
    <property type="entry name" value="Peptidase_M20"/>
    <property type="match status" value="1"/>
</dbReference>
<dbReference type="Gene3D" id="3.40.630.10">
    <property type="entry name" value="Zn peptidases"/>
    <property type="match status" value="1"/>
</dbReference>
<evidence type="ECO:0000256" key="7">
    <source>
        <dbReference type="ARBA" id="ARBA00022833"/>
    </source>
</evidence>
<feature type="binding site" evidence="11">
    <location>
        <position position="94"/>
    </location>
    <ligand>
        <name>Zn(2+)</name>
        <dbReference type="ChEBI" id="CHEBI:29105"/>
        <label>1</label>
    </ligand>
</feature>
<dbReference type="GO" id="GO:0008270">
    <property type="term" value="F:zinc ion binding"/>
    <property type="evidence" value="ECO:0007669"/>
    <property type="project" value="InterPro"/>
</dbReference>
<dbReference type="InterPro" id="IPR036264">
    <property type="entry name" value="Bact_exopeptidase_dim_dom"/>
</dbReference>
<dbReference type="GO" id="GO:0006518">
    <property type="term" value="P:peptide metabolic process"/>
    <property type="evidence" value="ECO:0007669"/>
    <property type="project" value="InterPro"/>
</dbReference>
<feature type="binding site" evidence="11">
    <location>
        <position position="154"/>
    </location>
    <ligand>
        <name>Zn(2+)</name>
        <dbReference type="ChEBI" id="CHEBI:29105"/>
        <label>1</label>
    </ligand>
</feature>
<protein>
    <recommendedName>
        <fullName evidence="9">Peptidase T</fullName>
        <ecNumber evidence="9">3.4.11.4</ecNumber>
    </recommendedName>
</protein>
<dbReference type="EMBL" id="BQKC01000001">
    <property type="protein sequence ID" value="GJM54940.1"/>
    <property type="molecule type" value="Genomic_DNA"/>
</dbReference>
<name>A0AAV5B2C8_9ACTN</name>
<comment type="catalytic activity">
    <reaction evidence="1">
        <text>Release of the N-terminal residue from a tripeptide.</text>
        <dbReference type="EC" id="3.4.11.4"/>
    </reaction>
</comment>
<feature type="binding site" evidence="11">
    <location>
        <position position="393"/>
    </location>
    <ligand>
        <name>Zn(2+)</name>
        <dbReference type="ChEBI" id="CHEBI:29105"/>
        <label>2</label>
    </ligand>
</feature>
<dbReference type="InterPro" id="IPR002933">
    <property type="entry name" value="Peptidase_M20"/>
</dbReference>
<dbReference type="Pfam" id="PF07687">
    <property type="entry name" value="M20_dimer"/>
    <property type="match status" value="1"/>
</dbReference>